<feature type="domain" description="PCI" evidence="1">
    <location>
        <begin position="219"/>
        <end position="405"/>
    </location>
</feature>
<evidence type="ECO:0000313" key="3">
    <source>
        <dbReference type="Proteomes" id="UP001497392"/>
    </source>
</evidence>
<proteinExistence type="predicted"/>
<dbReference type="PROSITE" id="PS50250">
    <property type="entry name" value="PCI"/>
    <property type="match status" value="1"/>
</dbReference>
<accession>A0ABP1G197</accession>
<dbReference type="Pfam" id="PF25573">
    <property type="entry name" value="TPR_PSMD3_N"/>
    <property type="match status" value="1"/>
</dbReference>
<organism evidence="2 3">
    <name type="scientific">Coccomyxa viridis</name>
    <dbReference type="NCBI Taxonomy" id="1274662"/>
    <lineage>
        <taxon>Eukaryota</taxon>
        <taxon>Viridiplantae</taxon>
        <taxon>Chlorophyta</taxon>
        <taxon>core chlorophytes</taxon>
        <taxon>Trebouxiophyceae</taxon>
        <taxon>Trebouxiophyceae incertae sedis</taxon>
        <taxon>Coccomyxaceae</taxon>
        <taxon>Coccomyxa</taxon>
    </lineage>
</organism>
<dbReference type="EMBL" id="CAXHTA020000015">
    <property type="protein sequence ID" value="CAL5225991.1"/>
    <property type="molecule type" value="Genomic_DNA"/>
</dbReference>
<dbReference type="InterPro" id="IPR045114">
    <property type="entry name" value="Csn12-like"/>
</dbReference>
<dbReference type="Gene3D" id="1.10.10.10">
    <property type="entry name" value="Winged helix-like DNA-binding domain superfamily/Winged helix DNA-binding domain"/>
    <property type="match status" value="1"/>
</dbReference>
<sequence length="417" mass="47317">MSGSLNAFVNALASAVAYQNGEELRKLLSVSNQHALEAVRQRPRAASGWECSSLVREELRKVGQRGTLWEDILAQHCVALGALCAGKPADAYAQLKGDPYTPAFLKLFREDKEAWLVPVMSGLVHNLRDVARMTDAEARQNGKKSDALDNCGTLMQGCFRTALQATGNKEKKLALLEIINTLFKVYFQLNTLRLCKTLINAVNSKQFLEFDMFPASQRVTYRYYTGRLNIFDERYQEAVEDLTYAFEHCPASAEINKARCAYYLIPARMLLGDLPTQALLQRFSLHHYMPIVEAMREGSIQQLDECIKDNQFRFIQAGTFLLVEKLKLYVHRRLFKRVALLHREQDSTKAERLPLVKFQKALAWQGVEMDLDGVECIVANLIYRKLVKGYLSHQHRIAVLSKQDPFPPLSAATLNDP</sequence>
<gene>
    <name evidence="2" type="primary">g8793</name>
    <name evidence="2" type="ORF">VP750_LOCUS7897</name>
</gene>
<dbReference type="Pfam" id="PF01399">
    <property type="entry name" value="PCI"/>
    <property type="match status" value="1"/>
</dbReference>
<comment type="caution">
    <text evidence="2">The sequence shown here is derived from an EMBL/GenBank/DDBJ whole genome shotgun (WGS) entry which is preliminary data.</text>
</comment>
<reference evidence="2 3" key="1">
    <citation type="submission" date="2024-06" db="EMBL/GenBank/DDBJ databases">
        <authorList>
            <person name="Kraege A."/>
            <person name="Thomma B."/>
        </authorList>
    </citation>
    <scope>NUCLEOTIDE SEQUENCE [LARGE SCALE GENOMIC DNA]</scope>
</reference>
<protein>
    <submittedName>
        <fullName evidence="2">G8793 protein</fullName>
    </submittedName>
</protein>
<dbReference type="PANTHER" id="PTHR12732:SF0">
    <property type="entry name" value="PCI DOMAIN-CONTAINING PROTEIN 2"/>
    <property type="match status" value="1"/>
</dbReference>
<dbReference type="InterPro" id="IPR057985">
    <property type="entry name" value="TPR_PSMD3_N"/>
</dbReference>
<dbReference type="InterPro" id="IPR036388">
    <property type="entry name" value="WH-like_DNA-bd_sf"/>
</dbReference>
<keyword evidence="3" id="KW-1185">Reference proteome</keyword>
<evidence type="ECO:0000259" key="1">
    <source>
        <dbReference type="PROSITE" id="PS50250"/>
    </source>
</evidence>
<dbReference type="InterPro" id="IPR000717">
    <property type="entry name" value="PCI_dom"/>
</dbReference>
<dbReference type="Proteomes" id="UP001497392">
    <property type="component" value="Unassembled WGS sequence"/>
</dbReference>
<dbReference type="PANTHER" id="PTHR12732">
    <property type="entry name" value="UNCHARACTERIZED PROTEASOME COMPONENT REGION PCI-CONTAINING"/>
    <property type="match status" value="1"/>
</dbReference>
<dbReference type="SMART" id="SM00753">
    <property type="entry name" value="PAM"/>
    <property type="match status" value="1"/>
</dbReference>
<evidence type="ECO:0000313" key="2">
    <source>
        <dbReference type="EMBL" id="CAL5225991.1"/>
    </source>
</evidence>
<name>A0ABP1G197_9CHLO</name>